<organism evidence="1 2">
    <name type="scientific">Conidiobolus coronatus (strain ATCC 28846 / CBS 209.66 / NRRL 28638)</name>
    <name type="common">Delacroixia coronata</name>
    <dbReference type="NCBI Taxonomy" id="796925"/>
    <lineage>
        <taxon>Eukaryota</taxon>
        <taxon>Fungi</taxon>
        <taxon>Fungi incertae sedis</taxon>
        <taxon>Zoopagomycota</taxon>
        <taxon>Entomophthoromycotina</taxon>
        <taxon>Entomophthoromycetes</taxon>
        <taxon>Entomophthorales</taxon>
        <taxon>Ancylistaceae</taxon>
        <taxon>Conidiobolus</taxon>
    </lineage>
</organism>
<gene>
    <name evidence="1" type="ORF">CONCODRAFT_95965</name>
</gene>
<name>A0A137PFZ7_CONC2</name>
<evidence type="ECO:0000313" key="1">
    <source>
        <dbReference type="EMBL" id="KXN73926.1"/>
    </source>
</evidence>
<protein>
    <submittedName>
        <fullName evidence="1">Uncharacterized protein</fullName>
    </submittedName>
</protein>
<evidence type="ECO:0000313" key="2">
    <source>
        <dbReference type="Proteomes" id="UP000070444"/>
    </source>
</evidence>
<accession>A0A137PFZ7</accession>
<dbReference type="EMBL" id="KQ964429">
    <property type="protein sequence ID" value="KXN73926.1"/>
    <property type="molecule type" value="Genomic_DNA"/>
</dbReference>
<reference evidence="1 2" key="1">
    <citation type="journal article" date="2015" name="Genome Biol. Evol.">
        <title>Phylogenomic analyses indicate that early fungi evolved digesting cell walls of algal ancestors of land plants.</title>
        <authorList>
            <person name="Chang Y."/>
            <person name="Wang S."/>
            <person name="Sekimoto S."/>
            <person name="Aerts A.L."/>
            <person name="Choi C."/>
            <person name="Clum A."/>
            <person name="LaButti K.M."/>
            <person name="Lindquist E.A."/>
            <person name="Yee Ngan C."/>
            <person name="Ohm R.A."/>
            <person name="Salamov A.A."/>
            <person name="Grigoriev I.V."/>
            <person name="Spatafora J.W."/>
            <person name="Berbee M.L."/>
        </authorList>
    </citation>
    <scope>NUCLEOTIDE SEQUENCE [LARGE SCALE GENOMIC DNA]</scope>
    <source>
        <strain evidence="1 2">NRRL 28638</strain>
    </source>
</reference>
<sequence length="229" mass="26726">MQTIKNISIHNFKTKNSSSLIVDYIDDLFFYIYDQYQISIYFKHEHLSTVSDTRLFPLSKGSQIKFVTHRYIFGQLCLVVCTAAKSDNACKVLIYDVLKDQINALPFSFPDLSNIIVSKTVKTEKNSKEFQYILFTSDKHTSRIYYRKLFKSKQKPYFQVENDQNSFIEIEKETITSINKFKTENSNDIYIIAGLSNGRIHLYQLSNESHALLKINMPNDLPKSSYFTN</sequence>
<keyword evidence="2" id="KW-1185">Reference proteome</keyword>
<dbReference type="AlphaFoldDB" id="A0A137PFZ7"/>
<dbReference type="Proteomes" id="UP000070444">
    <property type="component" value="Unassembled WGS sequence"/>
</dbReference>
<proteinExistence type="predicted"/>